<dbReference type="EMBL" id="GGEC01074228">
    <property type="protein sequence ID" value="MBX54712.1"/>
    <property type="molecule type" value="Transcribed_RNA"/>
</dbReference>
<feature type="transmembrane region" description="Helical" evidence="1">
    <location>
        <begin position="12"/>
        <end position="34"/>
    </location>
</feature>
<reference evidence="2" key="1">
    <citation type="submission" date="2018-02" db="EMBL/GenBank/DDBJ databases">
        <title>Rhizophora mucronata_Transcriptome.</title>
        <authorList>
            <person name="Meera S.P."/>
            <person name="Sreeshan A."/>
            <person name="Augustine A."/>
        </authorList>
    </citation>
    <scope>NUCLEOTIDE SEQUENCE</scope>
    <source>
        <tissue evidence="2">Leaf</tissue>
    </source>
</reference>
<evidence type="ECO:0000256" key="1">
    <source>
        <dbReference type="SAM" id="Phobius"/>
    </source>
</evidence>
<name>A0A2P2PJ49_RHIMU</name>
<dbReference type="AlphaFoldDB" id="A0A2P2PJ49"/>
<evidence type="ECO:0000313" key="2">
    <source>
        <dbReference type="EMBL" id="MBX54712.1"/>
    </source>
</evidence>
<sequence length="49" mass="5400">MLVLHLANEMENICSCILCSTIGLGCMCLGYLTILNAMDNTAVFFVYHV</sequence>
<accession>A0A2P2PJ49</accession>
<proteinExistence type="predicted"/>
<keyword evidence="1" id="KW-0812">Transmembrane</keyword>
<keyword evidence="1" id="KW-0472">Membrane</keyword>
<organism evidence="2">
    <name type="scientific">Rhizophora mucronata</name>
    <name type="common">Asiatic mangrove</name>
    <dbReference type="NCBI Taxonomy" id="61149"/>
    <lineage>
        <taxon>Eukaryota</taxon>
        <taxon>Viridiplantae</taxon>
        <taxon>Streptophyta</taxon>
        <taxon>Embryophyta</taxon>
        <taxon>Tracheophyta</taxon>
        <taxon>Spermatophyta</taxon>
        <taxon>Magnoliopsida</taxon>
        <taxon>eudicotyledons</taxon>
        <taxon>Gunneridae</taxon>
        <taxon>Pentapetalae</taxon>
        <taxon>rosids</taxon>
        <taxon>fabids</taxon>
        <taxon>Malpighiales</taxon>
        <taxon>Rhizophoraceae</taxon>
        <taxon>Rhizophora</taxon>
    </lineage>
</organism>
<protein>
    <submittedName>
        <fullName evidence="2">Uncharacterized protein</fullName>
    </submittedName>
</protein>
<keyword evidence="1" id="KW-1133">Transmembrane helix</keyword>